<dbReference type="Proteomes" id="UP001165740">
    <property type="component" value="Chromosome 10"/>
</dbReference>
<evidence type="ECO:0000313" key="6">
    <source>
        <dbReference type="RefSeq" id="XP_055899132.1"/>
    </source>
</evidence>
<dbReference type="InterPro" id="IPR000742">
    <property type="entry name" value="EGF"/>
</dbReference>
<keyword evidence="2" id="KW-0732">Signal</keyword>
<dbReference type="PROSITE" id="PS01186">
    <property type="entry name" value="EGF_2"/>
    <property type="match status" value="1"/>
</dbReference>
<feature type="signal peptide" evidence="2">
    <location>
        <begin position="1"/>
        <end position="25"/>
    </location>
</feature>
<sequence length="1272" mass="141439">MKENMMEVFFSHSFVLILCTLTVSATQEYKNVKTLGKRFVLTFPTMTNSKSNLTLYFVAPCADVNVSLKTRNYFESTDIDVNISVETRSPGGGAFFLVPFLTFNDKDTGKLWTFDLMADDLFGVVVFINYSSQSIASFIALPLTSWGREYYVFLLDRSPFVDIIAGLVPVNVIVTFRISKESTENFTYEGKRYTDKSEMVISLKRLEAFQIALCIVEQSEILNLLGTKVSAIWPIGVVSGSCKSRHQSQSPHCNSSSNPDEESSAEMLLPVETLGAHYIIPKIPIRYLRAEAFVKFKKPTTLMTVPDTGTKSSYNFTDFGRVNTIDDAVSIRSTENSTFEVYITTYSKCSNELYGDVAMSLVLPVEFFYSKYLFYVPPIDEDSSRFLFIIISYLYIQEFRLDGEQPGGAGWANLSRDLNYSQGTYAISSGVHEAKTTGEKTFGCYIYGHGRNYAFMHPAGIAYMSTECISSLGTMKEDDGIDNDCDGYSDEEVNDKTDNDLDGLVDEDVGNGEIQNCAGDSICNADLKICPEGCLPGFFGPCCSLLENNCADNLTCHINNKTCPNGCLIGYTGDCCLEVESHCLNNETCDPVNKTCPTGCQEGYQGECCLHVLNNCVDESECNEHNRTCPSGCLEGFVGDCCLNLENNCASDLLCDPVNKTCPSGCKDGYFRDCCLKVINNCADQRDCDAQNRTCPTGCLQGFVGDCCLDLENNCASELLCDPVNKTCPSGCKDGYFGDCCLKAINNCAHDDDCDVHNRTCPNGCLPGFVGNCCLNLENNCASDLLCDPMNKTCPSGCKDGYFGDCCLKACPENCLSDCNIITGECTACRRKYFDSYCKRRCSPGCKNDTCDQLVGTCQCEEGYYGPMCLQSGLPYKYGWTCHCANGNCSEVDGNCQNTSRCLKGWFSFSCQYIDKAPEADLGDMDNVQLLTDNDDSTCVNVTNNTIQATWSEVFTSSWFLLVFDKKADVREFQITYLGDTTFDVCEEPNVVYPTELNTTVELECRELYRIHSLIVTWKGDGLCCSFQVSGSRNLAHNNVWKKVLRNINTNVKGEKVEEATDGNYETCLSVTSSKVLELNFSSSVYVHMITLYTDFKQPYAYKSFVVKIWEAENSSPILVMSSLEDGFIQRVVLDASLAFTSLQISVEEGFQVLCEVEINGECDQPKVGFECEYFCSLTCHHESCNYIGMCYECVGDRFGKYCEDRNDFNITRPISTTENQTFRSAESISKGYSVPTFYFVPIVAIITAIVILAFYLMSTRKSLSLFLHFEN</sequence>
<evidence type="ECO:0000256" key="2">
    <source>
        <dbReference type="SAM" id="SignalP"/>
    </source>
</evidence>
<organism evidence="5 6">
    <name type="scientific">Biomphalaria glabrata</name>
    <name type="common">Bloodfluke planorb</name>
    <name type="synonym">Freshwater snail</name>
    <dbReference type="NCBI Taxonomy" id="6526"/>
    <lineage>
        <taxon>Eukaryota</taxon>
        <taxon>Metazoa</taxon>
        <taxon>Spiralia</taxon>
        <taxon>Lophotrochozoa</taxon>
        <taxon>Mollusca</taxon>
        <taxon>Gastropoda</taxon>
        <taxon>Heterobranchia</taxon>
        <taxon>Euthyneura</taxon>
        <taxon>Panpulmonata</taxon>
        <taxon>Hygrophila</taxon>
        <taxon>Lymnaeoidea</taxon>
        <taxon>Planorbidae</taxon>
        <taxon>Biomphalaria</taxon>
    </lineage>
</organism>
<keyword evidence="1" id="KW-0472">Membrane</keyword>
<protein>
    <submittedName>
        <fullName evidence="6">Uncharacterized protein LOC106080072</fullName>
    </submittedName>
</protein>
<gene>
    <name evidence="6" type="primary">LOC106080072</name>
</gene>
<dbReference type="GeneID" id="106080072"/>
<dbReference type="PROSITE" id="PS00022">
    <property type="entry name" value="EGF_1"/>
    <property type="match status" value="1"/>
</dbReference>
<proteinExistence type="predicted"/>
<dbReference type="InterPro" id="IPR035234">
    <property type="entry name" value="IgGFc-bd_N"/>
</dbReference>
<dbReference type="AlphaFoldDB" id="A0A9W3BHV0"/>
<feature type="domain" description="EGF-like" evidence="3 4">
    <location>
        <begin position="858"/>
        <end position="869"/>
    </location>
</feature>
<dbReference type="Gene3D" id="2.170.300.10">
    <property type="entry name" value="Tie2 ligand-binding domain superfamily"/>
    <property type="match status" value="1"/>
</dbReference>
<evidence type="ECO:0000256" key="1">
    <source>
        <dbReference type="SAM" id="Phobius"/>
    </source>
</evidence>
<keyword evidence="1" id="KW-1133">Transmembrane helix</keyword>
<evidence type="ECO:0000259" key="4">
    <source>
        <dbReference type="PROSITE" id="PS01186"/>
    </source>
</evidence>
<accession>A0A9W3BHV0</accession>
<dbReference type="Pfam" id="PF17517">
    <property type="entry name" value="IgGFc_binding"/>
    <property type="match status" value="1"/>
</dbReference>
<keyword evidence="5" id="KW-1185">Reference proteome</keyword>
<dbReference type="PANTHER" id="PTHR46534">
    <property type="entry name" value="IGGFC_BINDING DOMAIN-CONTAINING PROTEIN"/>
    <property type="match status" value="1"/>
</dbReference>
<feature type="transmembrane region" description="Helical" evidence="1">
    <location>
        <begin position="1238"/>
        <end position="1258"/>
    </location>
</feature>
<dbReference type="PANTHER" id="PTHR46534:SF1">
    <property type="entry name" value="IGGFC-BINDING PROTEIN N-TERMINAL DOMAIN-CONTAINING PROTEIN"/>
    <property type="match status" value="1"/>
</dbReference>
<dbReference type="OrthoDB" id="6130531at2759"/>
<feature type="chain" id="PRO_5040794022" evidence="2">
    <location>
        <begin position="26"/>
        <end position="1272"/>
    </location>
</feature>
<evidence type="ECO:0000259" key="3">
    <source>
        <dbReference type="PROSITE" id="PS00022"/>
    </source>
</evidence>
<name>A0A9W3BHV0_BIOGL</name>
<reference evidence="6" key="1">
    <citation type="submission" date="2025-08" db="UniProtKB">
        <authorList>
            <consortium name="RefSeq"/>
        </authorList>
    </citation>
    <scope>IDENTIFICATION</scope>
</reference>
<keyword evidence="1" id="KW-0812">Transmembrane</keyword>
<dbReference type="RefSeq" id="XP_055899132.1">
    <property type="nucleotide sequence ID" value="XM_056043157.1"/>
</dbReference>
<evidence type="ECO:0000313" key="5">
    <source>
        <dbReference type="Proteomes" id="UP001165740"/>
    </source>
</evidence>